<evidence type="ECO:0000259" key="10">
    <source>
        <dbReference type="PROSITE" id="PS50011"/>
    </source>
</evidence>
<name>A0A2N9FWX7_FAGSY</name>
<evidence type="ECO:0000256" key="4">
    <source>
        <dbReference type="ARBA" id="ARBA00022692"/>
    </source>
</evidence>
<dbReference type="Pfam" id="PF07714">
    <property type="entry name" value="PK_Tyr_Ser-Thr"/>
    <property type="match status" value="1"/>
</dbReference>
<dbReference type="Pfam" id="PF13855">
    <property type="entry name" value="LRR_8"/>
    <property type="match status" value="1"/>
</dbReference>
<dbReference type="InterPro" id="IPR001245">
    <property type="entry name" value="Ser-Thr/Tyr_kinase_cat_dom"/>
</dbReference>
<organism evidence="11">
    <name type="scientific">Fagus sylvatica</name>
    <name type="common">Beechnut</name>
    <dbReference type="NCBI Taxonomy" id="28930"/>
    <lineage>
        <taxon>Eukaryota</taxon>
        <taxon>Viridiplantae</taxon>
        <taxon>Streptophyta</taxon>
        <taxon>Embryophyta</taxon>
        <taxon>Tracheophyta</taxon>
        <taxon>Spermatophyta</taxon>
        <taxon>Magnoliopsida</taxon>
        <taxon>eudicotyledons</taxon>
        <taxon>Gunneridae</taxon>
        <taxon>Pentapetalae</taxon>
        <taxon>rosids</taxon>
        <taxon>fabids</taxon>
        <taxon>Fagales</taxon>
        <taxon>Fagaceae</taxon>
        <taxon>Fagus</taxon>
    </lineage>
</organism>
<dbReference type="FunFam" id="3.80.10.10:FF:001519">
    <property type="entry name" value="Highly similar to receptor-like protein kinase"/>
    <property type="match status" value="1"/>
</dbReference>
<dbReference type="InterPro" id="IPR001611">
    <property type="entry name" value="Leu-rich_rpt"/>
</dbReference>
<dbReference type="InterPro" id="IPR011009">
    <property type="entry name" value="Kinase-like_dom_sf"/>
</dbReference>
<dbReference type="GO" id="GO:0033612">
    <property type="term" value="F:receptor serine/threonine kinase binding"/>
    <property type="evidence" value="ECO:0007669"/>
    <property type="project" value="TreeGrafter"/>
</dbReference>
<dbReference type="Pfam" id="PF00560">
    <property type="entry name" value="LRR_1"/>
    <property type="match status" value="6"/>
</dbReference>
<evidence type="ECO:0000256" key="9">
    <source>
        <dbReference type="SAM" id="Phobius"/>
    </source>
</evidence>
<dbReference type="GO" id="GO:0004672">
    <property type="term" value="F:protein kinase activity"/>
    <property type="evidence" value="ECO:0007669"/>
    <property type="project" value="InterPro"/>
</dbReference>
<dbReference type="InterPro" id="IPR050647">
    <property type="entry name" value="Plant_LRR-RLKs"/>
</dbReference>
<dbReference type="InterPro" id="IPR032675">
    <property type="entry name" value="LRR_dom_sf"/>
</dbReference>
<dbReference type="Gene3D" id="3.80.10.10">
    <property type="entry name" value="Ribonuclease Inhibitor"/>
    <property type="match status" value="3"/>
</dbReference>
<comment type="subcellular location">
    <subcellularLocation>
        <location evidence="1">Membrane</location>
        <topology evidence="1">Single-pass membrane protein</topology>
    </subcellularLocation>
</comment>
<proteinExistence type="inferred from homology"/>
<keyword evidence="4 9" id="KW-0812">Transmembrane</keyword>
<evidence type="ECO:0000256" key="6">
    <source>
        <dbReference type="ARBA" id="ARBA00022989"/>
    </source>
</evidence>
<evidence type="ECO:0000256" key="7">
    <source>
        <dbReference type="ARBA" id="ARBA00023136"/>
    </source>
</evidence>
<keyword evidence="7 9" id="KW-0472">Membrane</keyword>
<keyword evidence="8" id="KW-0325">Glycoprotein</keyword>
<keyword evidence="6 9" id="KW-1133">Transmembrane helix</keyword>
<protein>
    <recommendedName>
        <fullName evidence="10">Protein kinase domain-containing protein</fullName>
    </recommendedName>
</protein>
<dbReference type="PROSITE" id="PS50011">
    <property type="entry name" value="PROTEIN_KINASE_DOM"/>
    <property type="match status" value="1"/>
</dbReference>
<dbReference type="Pfam" id="PF00069">
    <property type="entry name" value="Pkinase"/>
    <property type="match status" value="1"/>
</dbReference>
<dbReference type="InterPro" id="IPR000719">
    <property type="entry name" value="Prot_kinase_dom"/>
</dbReference>
<keyword evidence="5" id="KW-0677">Repeat</keyword>
<dbReference type="FunFam" id="3.30.200.20:FF:000512">
    <property type="entry name" value="Receptor-like protein kinase HSL1"/>
    <property type="match status" value="1"/>
</dbReference>
<keyword evidence="3" id="KW-0433">Leucine-rich repeat</keyword>
<evidence type="ECO:0000313" key="11">
    <source>
        <dbReference type="EMBL" id="SPC95127.1"/>
    </source>
</evidence>
<dbReference type="SMART" id="SM00369">
    <property type="entry name" value="LRR_TYP"/>
    <property type="match status" value="4"/>
</dbReference>
<evidence type="ECO:0000256" key="5">
    <source>
        <dbReference type="ARBA" id="ARBA00022737"/>
    </source>
</evidence>
<dbReference type="EMBL" id="OIVN01001543">
    <property type="protein sequence ID" value="SPC95127.1"/>
    <property type="molecule type" value="Genomic_DNA"/>
</dbReference>
<sequence>MQTRSKSGICKKKILTTTTINYLDTEPPNYTIASKIPEWQQAMASEFEALQRQHTWSLIPSSSTQNVVGCRWIYKIKRNTDGSVSRYKARLVAKGFHQQAGVDYAETFSPVVKPPTVRIVLSLAAHNHWSLRQLDVSNAFLHGFLKENVFMAQPLGFVDQTHPSHVCHLHKSLYGLKQAPRAWFERFTSHLLTLGFIASVADTSLFILRQGSLTVYLLLYVDDIIITGNDSSVITSIISQLSTAFELKDLGLLRYFLGLQIDYTKSGFFVHQHKYLTDLLTKFHMIDSKAAPTPIVLTPALTSSDDDVLADPTPYRSLVGALQYATFTRPDITFAGILFQPGPLTLTAFTDADWAGDPSDRRSTSGITVFLGHNPITWVSKKQNTVSRSSTEAEYRSLAAGAAELSWLRQVLCDLGLYLASAPVIWCDNTSALALASNPVFHGRTKHIEFLSKTHRLLAIGTPWTPPTTVTGQRSVAPMAQSPNYYFQTRISPKQSHPSFVTSTTSHSLIFQTTTFLASFLELSTTVPSSKTSTSLRTTSMAQSPLTFTTLLCCACLNLGGNSFSGTIPASIGQLTELRTLQLFSCPFTGSFPPEIGNLSNLERLELAYNVNMTAAVLPSNFMKLKKLTYLWMAGSNLIGEIPDTIGEMEALVHLDLAKNSLSGKIPSSLFMPKNLSIVYLYRNQLSGEIPRVVEALNIDIIDLSDNKLNGTIPEDFGRLRNMSGLSLFFNQLSGKIPDSIGRLPSLMILKLFTNNFSGTLPPDLGRYSKLEELQVSSNSLTGNLPEHLCDNGRLIGVVAFDNNLTGKLPESLGNCSYLRIVSVYNNNLSGNIPSGLWKTLDLSILLLSDNSFTGKLPQSVSTKLSRLEMSNNKFSALPCLTTLLLDQNRLSGSLPSDIISWNRLNTLNLSRNEISGLIPKELGSLASLTDLDLSENQLSGQIPPQLGLLKLNSFNLSSNHLTGRIPTQFENNAYARSFLNNTSLCASKPSLNINSCNSEPLKSSNIPPIYLALIIGLVMAVVVCLLATCLVIRIYKKKKQVLDSTWRLTSFHRLNFTESEILSGLTENNLIGSGGSGKVYRVVVNHSRDAVAVNRICNSQKLEEKLEKEFLAEVKILSSIRHSNIVKLLCCIFNDNTKLLVYEYSKNHSLDQWLHTRSRASNVSGSIHHVVLDWPKRLQIAIGAAQGTLLYASWLLPTNSKMFKEGELTSMSVDTGSFGYIAPEHAHTIRVNEKIDIYSFGVILLELTTGREANDGDEHTSLAQWAWRHIQKGNPIVDALDEEVKEPCYLDEMSCVFNLGIICTDTQPSKRPSMKDVVKILLKCNQGLVYGEENATSLCNASPLLKNSKRSSVLENDDYILRSIDFF</sequence>
<feature type="transmembrane region" description="Helical" evidence="9">
    <location>
        <begin position="1010"/>
        <end position="1033"/>
    </location>
</feature>
<dbReference type="SUPFAM" id="SSF56672">
    <property type="entry name" value="DNA/RNA polymerases"/>
    <property type="match status" value="1"/>
</dbReference>
<dbReference type="GO" id="GO:0005524">
    <property type="term" value="F:ATP binding"/>
    <property type="evidence" value="ECO:0007669"/>
    <property type="project" value="InterPro"/>
</dbReference>
<dbReference type="InterPro" id="IPR003591">
    <property type="entry name" value="Leu-rich_rpt_typical-subtyp"/>
</dbReference>
<dbReference type="PANTHER" id="PTHR48056">
    <property type="entry name" value="LRR RECEPTOR-LIKE SERINE/THREONINE-PROTEIN KINASE-RELATED"/>
    <property type="match status" value="1"/>
</dbReference>
<dbReference type="FunFam" id="3.80.10.10:FF:000111">
    <property type="entry name" value="LRR receptor-like serine/threonine-protein kinase ERECTA"/>
    <property type="match status" value="1"/>
</dbReference>
<feature type="domain" description="Protein kinase" evidence="10">
    <location>
        <begin position="1066"/>
        <end position="1329"/>
    </location>
</feature>
<dbReference type="Gene3D" id="1.10.510.10">
    <property type="entry name" value="Transferase(Phosphotransferase) domain 1"/>
    <property type="match status" value="2"/>
</dbReference>
<reference evidence="11" key="1">
    <citation type="submission" date="2018-02" db="EMBL/GenBank/DDBJ databases">
        <authorList>
            <person name="Cohen D.B."/>
            <person name="Kent A.D."/>
        </authorList>
    </citation>
    <scope>NUCLEOTIDE SEQUENCE</scope>
</reference>
<dbReference type="SUPFAM" id="SSF52058">
    <property type="entry name" value="L domain-like"/>
    <property type="match status" value="2"/>
</dbReference>
<dbReference type="InterPro" id="IPR013103">
    <property type="entry name" value="RVT_2"/>
</dbReference>
<dbReference type="PANTHER" id="PTHR48056:SF29">
    <property type="entry name" value="RECEPTOR-LIKE PROTEIN KINASE HSL1"/>
    <property type="match status" value="1"/>
</dbReference>
<comment type="similarity">
    <text evidence="2">Belongs to the RLP family.</text>
</comment>
<accession>A0A2N9FWX7</accession>
<dbReference type="PROSITE" id="PS51450">
    <property type="entry name" value="LRR"/>
    <property type="match status" value="1"/>
</dbReference>
<gene>
    <name evidence="11" type="ORF">FSB_LOCUS23009</name>
</gene>
<dbReference type="SUPFAM" id="SSF56112">
    <property type="entry name" value="Protein kinase-like (PK-like)"/>
    <property type="match status" value="1"/>
</dbReference>
<dbReference type="CDD" id="cd09272">
    <property type="entry name" value="RNase_HI_RT_Ty1"/>
    <property type="match status" value="1"/>
</dbReference>
<dbReference type="GO" id="GO:0016020">
    <property type="term" value="C:membrane"/>
    <property type="evidence" value="ECO:0007669"/>
    <property type="project" value="UniProtKB-SubCell"/>
</dbReference>
<dbReference type="FunFam" id="3.80.10.10:FF:001670">
    <property type="entry name" value="Putative leucine-rich repeat receptor-like protein kinase family protein"/>
    <property type="match status" value="1"/>
</dbReference>
<dbReference type="Pfam" id="PF07727">
    <property type="entry name" value="RVT_2"/>
    <property type="match status" value="1"/>
</dbReference>
<evidence type="ECO:0000256" key="8">
    <source>
        <dbReference type="ARBA" id="ARBA00023180"/>
    </source>
</evidence>
<dbReference type="InterPro" id="IPR043502">
    <property type="entry name" value="DNA/RNA_pol_sf"/>
</dbReference>
<evidence type="ECO:0000256" key="1">
    <source>
        <dbReference type="ARBA" id="ARBA00004167"/>
    </source>
</evidence>
<evidence type="ECO:0000256" key="3">
    <source>
        <dbReference type="ARBA" id="ARBA00022614"/>
    </source>
</evidence>
<evidence type="ECO:0000256" key="2">
    <source>
        <dbReference type="ARBA" id="ARBA00009592"/>
    </source>
</evidence>